<evidence type="ECO:0000313" key="1">
    <source>
        <dbReference type="EMBL" id="KAK1142233.1"/>
    </source>
</evidence>
<dbReference type="EMBL" id="JAOPJF010000052">
    <property type="protein sequence ID" value="KAK1142233.1"/>
    <property type="molecule type" value="Genomic_DNA"/>
</dbReference>
<accession>A0ACC3AWY6</accession>
<organism evidence="1 2">
    <name type="scientific">Aspergillus melleus</name>
    <dbReference type="NCBI Taxonomy" id="138277"/>
    <lineage>
        <taxon>Eukaryota</taxon>
        <taxon>Fungi</taxon>
        <taxon>Dikarya</taxon>
        <taxon>Ascomycota</taxon>
        <taxon>Pezizomycotina</taxon>
        <taxon>Eurotiomycetes</taxon>
        <taxon>Eurotiomycetidae</taxon>
        <taxon>Eurotiales</taxon>
        <taxon>Aspergillaceae</taxon>
        <taxon>Aspergillus</taxon>
        <taxon>Aspergillus subgen. Circumdati</taxon>
    </lineage>
</organism>
<protein>
    <submittedName>
        <fullName evidence="1">Phosphopantothenate--cysteine ligase cab2</fullName>
        <ecNumber evidence="1">6.3.2.51</ecNumber>
    </submittedName>
</protein>
<evidence type="ECO:0000313" key="2">
    <source>
        <dbReference type="Proteomes" id="UP001177260"/>
    </source>
</evidence>
<comment type="caution">
    <text evidence="1">The sequence shown here is derived from an EMBL/GenBank/DDBJ whole genome shotgun (WGS) entry which is preliminary data.</text>
</comment>
<keyword evidence="2" id="KW-1185">Reference proteome</keyword>
<gene>
    <name evidence="1" type="primary">CAB2_2</name>
    <name evidence="1" type="ORF">N8T08_007977</name>
</gene>
<dbReference type="Proteomes" id="UP001177260">
    <property type="component" value="Unassembled WGS sequence"/>
</dbReference>
<name>A0ACC3AWY6_9EURO</name>
<proteinExistence type="predicted"/>
<reference evidence="1 2" key="1">
    <citation type="journal article" date="2023" name="ACS Omega">
        <title>Identification of the Neoaspergillic Acid Biosynthesis Gene Cluster by Establishing an In Vitro CRISPR-Ribonucleoprotein Genetic System in Aspergillus melleus.</title>
        <authorList>
            <person name="Yuan B."/>
            <person name="Grau M.F."/>
            <person name="Murata R.M."/>
            <person name="Torok T."/>
            <person name="Venkateswaran K."/>
            <person name="Stajich J.E."/>
            <person name="Wang C.C.C."/>
        </authorList>
    </citation>
    <scope>NUCLEOTIDE SEQUENCE [LARGE SCALE GENOMIC DNA]</scope>
    <source>
        <strain evidence="1 2">IMV 1140</strain>
    </source>
</reference>
<keyword evidence="1" id="KW-0436">Ligase</keyword>
<dbReference type="EC" id="6.3.2.51" evidence="1"/>
<sequence length="373" mass="42564">MARVQAEADFFRQHSPPDNLTAHEELACKFINYHLETERHVVLVTSGGTAVPIESQAVHFIDNFSRGTRGARSAEYFLQSGYAVIFLHRQNSLIPYARRYSPQKKRILDLQDADDDSHGGRDPLRRSYEDQIRDALKDHRCAKEYNNLLLLPFETISDYMFQLRSVTMLMQSLRTKGLVYLAADVSDAFIPPSRMIENKKQPAQLPFPFNQSGVRIVGSTNTHDENHHALPQNPENPGIELKPVPKFLKNLVGEWLPTGSMIVSLKLEADPNILLHKARSSLQRYNHHLVIGSLVSSWHREAVFILPWPRYKKWVRAPELSKSEGLIDKFVGEEVVEIESLIVSEVGLIVDTRNLWIWELVVLPGAQDTYVVL</sequence>